<dbReference type="Proteomes" id="UP000193435">
    <property type="component" value="Unassembled WGS sequence"/>
</dbReference>
<reference evidence="3 4" key="1">
    <citation type="submission" date="2017-04" db="EMBL/GenBank/DDBJ databases">
        <authorList>
            <person name="Afonso C.L."/>
            <person name="Miller P.J."/>
            <person name="Scott M.A."/>
            <person name="Spackman E."/>
            <person name="Goraichik I."/>
            <person name="Dimitrov K.M."/>
            <person name="Suarez D.L."/>
            <person name="Swayne D.E."/>
        </authorList>
    </citation>
    <scope>NUCLEOTIDE SEQUENCE [LARGE SCALE GENOMIC DNA]</scope>
    <source>
        <strain evidence="3 4">LMG26642</strain>
    </source>
</reference>
<dbReference type="InterPro" id="IPR029039">
    <property type="entry name" value="Flavoprotein-like_sf"/>
</dbReference>
<dbReference type="GO" id="GO:0003955">
    <property type="term" value="F:NAD(P)H dehydrogenase (quinone) activity"/>
    <property type="evidence" value="ECO:0007669"/>
    <property type="project" value="TreeGrafter"/>
</dbReference>
<dbReference type="GO" id="GO:0009055">
    <property type="term" value="F:electron transfer activity"/>
    <property type="evidence" value="ECO:0007669"/>
    <property type="project" value="TreeGrafter"/>
</dbReference>
<dbReference type="SUPFAM" id="SSF52218">
    <property type="entry name" value="Flavoproteins"/>
    <property type="match status" value="1"/>
</dbReference>
<dbReference type="InterPro" id="IPR003680">
    <property type="entry name" value="Flavodoxin_fold"/>
</dbReference>
<organism evidence="3 4">
    <name type="scientific">Carnobacterium iners</name>
    <dbReference type="NCBI Taxonomy" id="1073423"/>
    <lineage>
        <taxon>Bacteria</taxon>
        <taxon>Bacillati</taxon>
        <taxon>Bacillota</taxon>
        <taxon>Bacilli</taxon>
        <taxon>Lactobacillales</taxon>
        <taxon>Carnobacteriaceae</taxon>
        <taxon>Carnobacterium</taxon>
    </lineage>
</organism>
<sequence length="230" mass="26580">MKTLIIISHPEIKESSSQQYLLHSIPDDHDLTIHHLEEFYSDTPIDVVAEQKLVAAHDRIIFQFPLYWYSSPALLKQWQDEVLTGDFAYGKKGTQLQNKEFALVLLIGAAKSDYQAGGKELFSMDELTKPFQAMAHKTGMIFLKTFSIYQFVYMTEQEKMTLLIDYQLFVTGDPEQSLLSRENWLLNQLEKTNVTTLGTGNEEILQHVIEMIEENRETIDDLKILLDDMN</sequence>
<dbReference type="STRING" id="1073423.SAMN04488700_0613"/>
<gene>
    <name evidence="3" type="ORF">SAMN04488700_0613</name>
</gene>
<dbReference type="RefSeq" id="WP_085558894.1">
    <property type="nucleotide sequence ID" value="NZ_FOAH01000030.1"/>
</dbReference>
<dbReference type="Gene3D" id="3.40.50.360">
    <property type="match status" value="1"/>
</dbReference>
<evidence type="ECO:0000313" key="4">
    <source>
        <dbReference type="Proteomes" id="UP000193435"/>
    </source>
</evidence>
<keyword evidence="4" id="KW-1185">Reference proteome</keyword>
<dbReference type="AlphaFoldDB" id="A0A1X7MSL2"/>
<evidence type="ECO:0000313" key="3">
    <source>
        <dbReference type="EMBL" id="SMH27328.1"/>
    </source>
</evidence>
<dbReference type="EMBL" id="FXBJ01000002">
    <property type="protein sequence ID" value="SMH27328.1"/>
    <property type="molecule type" value="Genomic_DNA"/>
</dbReference>
<evidence type="ECO:0000259" key="2">
    <source>
        <dbReference type="Pfam" id="PF02525"/>
    </source>
</evidence>
<name>A0A1X7MSL2_9LACT</name>
<dbReference type="InterPro" id="IPR046980">
    <property type="entry name" value="KefG/KefF"/>
</dbReference>
<proteinExistence type="predicted"/>
<accession>A0A1X7MSL2</accession>
<feature type="domain" description="Flavodoxin-like fold" evidence="2">
    <location>
        <begin position="1"/>
        <end position="157"/>
    </location>
</feature>
<dbReference type="PANTHER" id="PTHR47307">
    <property type="entry name" value="GLUTATHIONE-REGULATED POTASSIUM-EFFLUX SYSTEM ANCILLARY PROTEIN KEFG"/>
    <property type="match status" value="1"/>
</dbReference>
<dbReference type="Pfam" id="PF02525">
    <property type="entry name" value="Flavodoxin_2"/>
    <property type="match status" value="1"/>
</dbReference>
<dbReference type="OrthoDB" id="9798454at2"/>
<dbReference type="GO" id="GO:0010181">
    <property type="term" value="F:FMN binding"/>
    <property type="evidence" value="ECO:0007669"/>
    <property type="project" value="TreeGrafter"/>
</dbReference>
<evidence type="ECO:0000256" key="1">
    <source>
        <dbReference type="ARBA" id="ARBA00023002"/>
    </source>
</evidence>
<protein>
    <submittedName>
        <fullName evidence="3">Putative NADPH-quinone reductase (Modulator of drug activity B)</fullName>
    </submittedName>
</protein>
<dbReference type="PANTHER" id="PTHR47307:SF1">
    <property type="entry name" value="GLUTATHIONE-REGULATED POTASSIUM-EFFLUX SYSTEM ANCILLARY PROTEIN KEFG"/>
    <property type="match status" value="1"/>
</dbReference>
<keyword evidence="1" id="KW-0560">Oxidoreductase</keyword>